<dbReference type="InterPro" id="IPR002123">
    <property type="entry name" value="Plipid/glycerol_acylTrfase"/>
</dbReference>
<gene>
    <name evidence="2" type="ORF">IAB08_03725</name>
</gene>
<feature type="domain" description="Phospholipid/glycerol acyltransferase" evidence="1">
    <location>
        <begin position="55"/>
        <end position="168"/>
    </location>
</feature>
<dbReference type="EMBL" id="JADIMZ010000054">
    <property type="protein sequence ID" value="MBO8432388.1"/>
    <property type="molecule type" value="Genomic_DNA"/>
</dbReference>
<proteinExistence type="predicted"/>
<dbReference type="AlphaFoldDB" id="A0A9D9DTH4"/>
<dbReference type="SMART" id="SM00563">
    <property type="entry name" value="PlsC"/>
    <property type="match status" value="1"/>
</dbReference>
<keyword evidence="2" id="KW-0808">Transferase</keyword>
<keyword evidence="2" id="KW-0012">Acyltransferase</keyword>
<reference evidence="2" key="2">
    <citation type="journal article" date="2021" name="PeerJ">
        <title>Extensive microbial diversity within the chicken gut microbiome revealed by metagenomics and culture.</title>
        <authorList>
            <person name="Gilroy R."/>
            <person name="Ravi A."/>
            <person name="Getino M."/>
            <person name="Pursley I."/>
            <person name="Horton D.L."/>
            <person name="Alikhan N.F."/>
            <person name="Baker D."/>
            <person name="Gharbi K."/>
            <person name="Hall N."/>
            <person name="Watson M."/>
            <person name="Adriaenssens E.M."/>
            <person name="Foster-Nyarko E."/>
            <person name="Jarju S."/>
            <person name="Secka A."/>
            <person name="Antonio M."/>
            <person name="Oren A."/>
            <person name="Chaudhuri R.R."/>
            <person name="La Ragione R."/>
            <person name="Hildebrand F."/>
            <person name="Pallen M.J."/>
        </authorList>
    </citation>
    <scope>NUCLEOTIDE SEQUENCE</scope>
    <source>
        <strain evidence="2">2889</strain>
    </source>
</reference>
<name>A0A9D9DTH4_9BACT</name>
<dbReference type="GO" id="GO:0016746">
    <property type="term" value="F:acyltransferase activity"/>
    <property type="evidence" value="ECO:0007669"/>
    <property type="project" value="UniProtKB-KW"/>
</dbReference>
<organism evidence="2 3">
    <name type="scientific">Candidatus Pullibacteroides excrementavium</name>
    <dbReference type="NCBI Taxonomy" id="2840905"/>
    <lineage>
        <taxon>Bacteria</taxon>
        <taxon>Pseudomonadati</taxon>
        <taxon>Bacteroidota</taxon>
        <taxon>Bacteroidia</taxon>
        <taxon>Bacteroidales</taxon>
        <taxon>Candidatus Pullibacteroides</taxon>
    </lineage>
</organism>
<dbReference type="SUPFAM" id="SSF69593">
    <property type="entry name" value="Glycerol-3-phosphate (1)-acyltransferase"/>
    <property type="match status" value="1"/>
</dbReference>
<comment type="caution">
    <text evidence="2">The sequence shown here is derived from an EMBL/GenBank/DDBJ whole genome shotgun (WGS) entry which is preliminary data.</text>
</comment>
<dbReference type="Proteomes" id="UP000823612">
    <property type="component" value="Unassembled WGS sequence"/>
</dbReference>
<dbReference type="CDD" id="cd07989">
    <property type="entry name" value="LPLAT_AGPAT-like"/>
    <property type="match status" value="1"/>
</dbReference>
<evidence type="ECO:0000259" key="1">
    <source>
        <dbReference type="SMART" id="SM00563"/>
    </source>
</evidence>
<evidence type="ECO:0000313" key="2">
    <source>
        <dbReference type="EMBL" id="MBO8432388.1"/>
    </source>
</evidence>
<reference evidence="2" key="1">
    <citation type="submission" date="2020-10" db="EMBL/GenBank/DDBJ databases">
        <authorList>
            <person name="Gilroy R."/>
        </authorList>
    </citation>
    <scope>NUCLEOTIDE SEQUENCE</scope>
    <source>
        <strain evidence="2">2889</strain>
    </source>
</reference>
<protein>
    <submittedName>
        <fullName evidence="2">1-acyl-sn-glycerol-3-phosphate acyltransferase</fullName>
    </submittedName>
</protein>
<accession>A0A9D9DTH4</accession>
<evidence type="ECO:0000313" key="3">
    <source>
        <dbReference type="Proteomes" id="UP000823612"/>
    </source>
</evidence>
<sequence>MQAKKTRQNAEYDQITKGVGFQRGVYAFCRTFIGPVVNILFHIRYKPCKIQSKTFLALGNHTQNLDPAFLVIGTRRHMRFVANASLTKGLAGFFLNPFFGIIPREKGAKGDAAIAAIEANLRAGVSVGMFPEGNRSWDGETEFISPRTAHMAKESGAALVTYRITGGYLLRPRWAEHKRRGPMRGELMHEYTPQELASMSEEEIYQAICRDLHVNAYEVQAAHGDLYKGKALAEGLQYAAYLCPHCLRFGTIRTSGNEIHCDCGLSARYLDTGWFEKGSLMPFDNFAQWNRFQKQWMNEHSAELRLSTGKPLASDSDFELSRIEHGKIHRLSEHASIALFGDRVEINHEDQCITYRIDEITGYGTFLSRSMYFNCGPEIRYQLIAHKPVSTLKYYALWRSLSGREYR</sequence>
<dbReference type="Pfam" id="PF01553">
    <property type="entry name" value="Acyltransferase"/>
    <property type="match status" value="1"/>
</dbReference>